<keyword evidence="1" id="KW-1133">Transmembrane helix</keyword>
<name>A0ABM7MBV5_9GAMM</name>
<evidence type="ECO:0000256" key="1">
    <source>
        <dbReference type="SAM" id="Phobius"/>
    </source>
</evidence>
<evidence type="ECO:0000313" key="3">
    <source>
        <dbReference type="EMBL" id="BCN92815.1"/>
    </source>
</evidence>
<keyword evidence="1" id="KW-0812">Transmembrane</keyword>
<feature type="transmembrane region" description="Helical" evidence="1">
    <location>
        <begin position="241"/>
        <end position="262"/>
    </location>
</feature>
<feature type="transmembrane region" description="Helical" evidence="1">
    <location>
        <begin position="38"/>
        <end position="57"/>
    </location>
</feature>
<feature type="transmembrane region" description="Helical" evidence="1">
    <location>
        <begin position="96"/>
        <end position="120"/>
    </location>
</feature>
<reference evidence="3" key="1">
    <citation type="journal article" date="2022" name="Arch. Microbiol.">
        <title>Thiomicrorhabdus immobilis sp. nov., a mesophilic sulfur-oxidizing bacterium isolated from sediment of a brackish lake in northern Japan.</title>
        <authorList>
            <person name="Kojima H."/>
            <person name="Mochizuki J."/>
            <person name="Kanda M."/>
            <person name="Watanabe T."/>
            <person name="Fukui M."/>
        </authorList>
    </citation>
    <scope>NUCLEOTIDE SEQUENCE</scope>
    <source>
        <strain evidence="3">Am19</strain>
    </source>
</reference>
<dbReference type="InterPro" id="IPR002541">
    <property type="entry name" value="Cyt_c_assembly"/>
</dbReference>
<organism evidence="3 4">
    <name type="scientific">Thiomicrorhabdus immobilis</name>
    <dbReference type="NCBI Taxonomy" id="2791037"/>
    <lineage>
        <taxon>Bacteria</taxon>
        <taxon>Pseudomonadati</taxon>
        <taxon>Pseudomonadota</taxon>
        <taxon>Gammaproteobacteria</taxon>
        <taxon>Thiotrichales</taxon>
        <taxon>Piscirickettsiaceae</taxon>
        <taxon>Thiomicrorhabdus</taxon>
    </lineage>
</organism>
<feature type="transmembrane region" description="Helical" evidence="1">
    <location>
        <begin position="6"/>
        <end position="26"/>
    </location>
</feature>
<dbReference type="PANTHER" id="PTHR38034">
    <property type="entry name" value="INNER MEMBRANE PROTEIN YPJD"/>
    <property type="match status" value="1"/>
</dbReference>
<feature type="transmembrane region" description="Helical" evidence="1">
    <location>
        <begin position="63"/>
        <end position="84"/>
    </location>
</feature>
<gene>
    <name evidence="3" type="ORF">THMIRHAM_06000</name>
</gene>
<dbReference type="RefSeq" id="WP_237263090.1">
    <property type="nucleotide sequence ID" value="NZ_AP024202.1"/>
</dbReference>
<feature type="transmembrane region" description="Helical" evidence="1">
    <location>
        <begin position="209"/>
        <end position="229"/>
    </location>
</feature>
<keyword evidence="1" id="KW-0472">Membrane</keyword>
<feature type="domain" description="Cytochrome c assembly protein" evidence="2">
    <location>
        <begin position="47"/>
        <end position="259"/>
    </location>
</feature>
<dbReference type="EMBL" id="AP024202">
    <property type="protein sequence ID" value="BCN92815.1"/>
    <property type="molecule type" value="Genomic_DNA"/>
</dbReference>
<evidence type="ECO:0000313" key="4">
    <source>
        <dbReference type="Proteomes" id="UP001054820"/>
    </source>
</evidence>
<feature type="transmembrane region" description="Helical" evidence="1">
    <location>
        <begin position="178"/>
        <end position="197"/>
    </location>
</feature>
<dbReference type="Pfam" id="PF01578">
    <property type="entry name" value="Cytochrom_C_asm"/>
    <property type="match status" value="1"/>
</dbReference>
<dbReference type="PANTHER" id="PTHR38034:SF1">
    <property type="entry name" value="INNER MEMBRANE PROTEIN YPJD"/>
    <property type="match status" value="1"/>
</dbReference>
<proteinExistence type="predicted"/>
<accession>A0ABM7MBV5</accession>
<dbReference type="InterPro" id="IPR052372">
    <property type="entry name" value="YpjD/HemX"/>
</dbReference>
<keyword evidence="4" id="KW-1185">Reference proteome</keyword>
<evidence type="ECO:0000259" key="2">
    <source>
        <dbReference type="Pfam" id="PF01578"/>
    </source>
</evidence>
<protein>
    <submittedName>
        <fullName evidence="3">Cytochrome c assembly protein</fullName>
    </submittedName>
</protein>
<feature type="transmembrane region" description="Helical" evidence="1">
    <location>
        <begin position="126"/>
        <end position="148"/>
    </location>
</feature>
<dbReference type="Proteomes" id="UP001054820">
    <property type="component" value="Chromosome"/>
</dbReference>
<sequence length="263" mass="29243">MLSTGIIAVLASLLYFYASAIIWQKIQSPTQTDIRPKIIKIIFVAVLLHAYSLSDTLWLHSSIFFHIGNGLSMVAVLASAILLVTHLNKPTETLGIFIYPLAALSTLIPLAMTSPIQLPIELGSHVLISVAAYSIMGIATAQAILYGVQERNFKAKRLTKLMKALPPLQVMESTLLQLVKIGFIFLTFALISGAFFVENLFEQHLIHKTFFAILAWLVYGLFLFGQAKYGWRGQTAARYTIWAYFLLILSYLGTTIVLQYVVA</sequence>